<dbReference type="PANTHER" id="PTHR31128:SF9">
    <property type="entry name" value="DUF3444 DOMAIN-CONTAINING PROTEIN-RELATED"/>
    <property type="match status" value="1"/>
</dbReference>
<dbReference type="AlphaFoldDB" id="A0A915E2E1"/>
<dbReference type="PANTHER" id="PTHR31128">
    <property type="entry name" value="PROTEIN CBR-CLEC-135-RELATED"/>
    <property type="match status" value="1"/>
</dbReference>
<accession>A0A915E2E1</accession>
<dbReference type="Proteomes" id="UP000887574">
    <property type="component" value="Unplaced"/>
</dbReference>
<organism evidence="1 2">
    <name type="scientific">Ditylenchus dipsaci</name>
    <dbReference type="NCBI Taxonomy" id="166011"/>
    <lineage>
        <taxon>Eukaryota</taxon>
        <taxon>Metazoa</taxon>
        <taxon>Ecdysozoa</taxon>
        <taxon>Nematoda</taxon>
        <taxon>Chromadorea</taxon>
        <taxon>Rhabditida</taxon>
        <taxon>Tylenchina</taxon>
        <taxon>Tylenchomorpha</taxon>
        <taxon>Sphaerularioidea</taxon>
        <taxon>Anguinidae</taxon>
        <taxon>Anguininae</taxon>
        <taxon>Ditylenchus</taxon>
    </lineage>
</organism>
<evidence type="ECO:0000313" key="2">
    <source>
        <dbReference type="WBParaSite" id="jg26223"/>
    </source>
</evidence>
<sequence length="251" mass="28409">MTVVDKPIRIISISPAAYDSPYSPAITASAEETGYENLESLNGQTAAVHIQSSSASAGSDDNQYNYDESSTDDLKACYEPIAKDVDPEFVCPKPEPVSQVVKTQDYLHKTMYLGEMSRSMAESACRKKASFFLYNRFPSGHNRINKHMPPHLPLFIVYRTSAGDHCHYRIVDKDVMGSKSPSQFSAPRRQHHLNEYRVDISGEPYFSSLKALVSYYLTYVMVSKEGATDIFPWWRTKNEYLNRADIYADSK</sequence>
<reference evidence="2" key="1">
    <citation type="submission" date="2022-11" db="UniProtKB">
        <authorList>
            <consortium name="WormBaseParasite"/>
        </authorList>
    </citation>
    <scope>IDENTIFICATION</scope>
</reference>
<dbReference type="WBParaSite" id="jg26223">
    <property type="protein sequence ID" value="jg26223"/>
    <property type="gene ID" value="jg26223"/>
</dbReference>
<keyword evidence="1" id="KW-1185">Reference proteome</keyword>
<name>A0A915E2E1_9BILA</name>
<evidence type="ECO:0000313" key="1">
    <source>
        <dbReference type="Proteomes" id="UP000887574"/>
    </source>
</evidence>
<proteinExistence type="predicted"/>
<protein>
    <submittedName>
        <fullName evidence="2">SH2 domain-containing protein</fullName>
    </submittedName>
</protein>